<accession>A0A9P7NF25</accession>
<evidence type="ECO:0000256" key="1">
    <source>
        <dbReference type="SAM" id="MobiDB-lite"/>
    </source>
</evidence>
<feature type="region of interest" description="Disordered" evidence="1">
    <location>
        <begin position="1"/>
        <end position="33"/>
    </location>
</feature>
<dbReference type="AlphaFoldDB" id="A0A9P7NF25"/>
<feature type="compositionally biased region" description="Pro residues" evidence="1">
    <location>
        <begin position="380"/>
        <end position="390"/>
    </location>
</feature>
<protein>
    <submittedName>
        <fullName evidence="2">Uncharacterized protein</fullName>
    </submittedName>
</protein>
<dbReference type="EMBL" id="SRPW01000333">
    <property type="protein sequence ID" value="KAG6015547.1"/>
    <property type="molecule type" value="Genomic_DNA"/>
</dbReference>
<proteinExistence type="predicted"/>
<comment type="caution">
    <text evidence="2">The sequence shown here is derived from an EMBL/GenBank/DDBJ whole genome shotgun (WGS) entry which is preliminary data.</text>
</comment>
<feature type="compositionally biased region" description="Low complexity" evidence="1">
    <location>
        <begin position="1"/>
        <end position="29"/>
    </location>
</feature>
<dbReference type="OrthoDB" id="4961572at2759"/>
<keyword evidence="3" id="KW-1185">Reference proteome</keyword>
<feature type="region of interest" description="Disordered" evidence="1">
    <location>
        <begin position="326"/>
        <end position="429"/>
    </location>
</feature>
<organism evidence="2 3">
    <name type="scientific">Claviceps pusilla</name>
    <dbReference type="NCBI Taxonomy" id="123648"/>
    <lineage>
        <taxon>Eukaryota</taxon>
        <taxon>Fungi</taxon>
        <taxon>Dikarya</taxon>
        <taxon>Ascomycota</taxon>
        <taxon>Pezizomycotina</taxon>
        <taxon>Sordariomycetes</taxon>
        <taxon>Hypocreomycetidae</taxon>
        <taxon>Hypocreales</taxon>
        <taxon>Clavicipitaceae</taxon>
        <taxon>Claviceps</taxon>
    </lineage>
</organism>
<name>A0A9P7NF25_9HYPO</name>
<feature type="compositionally biased region" description="Basic residues" evidence="1">
    <location>
        <begin position="392"/>
        <end position="409"/>
    </location>
</feature>
<reference evidence="2" key="1">
    <citation type="journal article" date="2020" name="bioRxiv">
        <title>Whole genome comparisons of ergot fungi reveals the divergence and evolution of species within the genus Claviceps are the result of varying mechanisms driving genome evolution and host range expansion.</title>
        <authorList>
            <person name="Wyka S.A."/>
            <person name="Mondo S.J."/>
            <person name="Liu M."/>
            <person name="Dettman J."/>
            <person name="Nalam V."/>
            <person name="Broders K.D."/>
        </authorList>
    </citation>
    <scope>NUCLEOTIDE SEQUENCE</scope>
    <source>
        <strain evidence="2">CCC 602</strain>
    </source>
</reference>
<gene>
    <name evidence="2" type="ORF">E4U43_005104</name>
</gene>
<dbReference type="Proteomes" id="UP000748025">
    <property type="component" value="Unassembled WGS sequence"/>
</dbReference>
<evidence type="ECO:0000313" key="2">
    <source>
        <dbReference type="EMBL" id="KAG6015547.1"/>
    </source>
</evidence>
<evidence type="ECO:0000313" key="3">
    <source>
        <dbReference type="Proteomes" id="UP000748025"/>
    </source>
</evidence>
<sequence length="461" mass="47484">MVRSSASPPPTTTSGTSSSSTSSTKTSPTCVSAPKGQVCATDLPQACADLGNYNGMILSFQISACKSALGPFAVGDIADCISLDTITTFSKGSDTVECLRRTITSACLPSLPTICTELAGESGSVVASKVPLCGQQLGPFAVGKSLDCLISGKTQGDDIISCLWETTGLIDPGRICPVAFPPPTVSSTPTTLTCLSQQLPSACAILQNVKGLSLKPLVGACQLVLGSYGVDAIAQCLNPVEIVSGSQGRDIVSCLTRTLSKACLTRLPSSCEALGDMSLLSLALKLPQCITDLGPFANDGVKTCATSKPTSGQEVLKCITNALAGGSGSGRVSEEDSTAVASLPSAVARLDPVTDSPDPEATPGSGPNPALIPDQSPSPTSTPTPTPTPSPAHKKGHKHKGHGKGKGRHHKDDDSETLTHFAAGGDKSSTDFWWKFNEWVWKHNHGKEVDEDAVQKPKSPA</sequence>